<organism evidence="4 5">
    <name type="scientific">Paractinoplanes aksuensis</name>
    <dbReference type="NCBI Taxonomy" id="2939490"/>
    <lineage>
        <taxon>Bacteria</taxon>
        <taxon>Bacillati</taxon>
        <taxon>Actinomycetota</taxon>
        <taxon>Actinomycetes</taxon>
        <taxon>Micromonosporales</taxon>
        <taxon>Micromonosporaceae</taxon>
        <taxon>Paractinoplanes</taxon>
    </lineage>
</organism>
<evidence type="ECO:0000256" key="2">
    <source>
        <dbReference type="ARBA" id="ARBA00023180"/>
    </source>
</evidence>
<dbReference type="PANTHER" id="PTHR42970">
    <property type="entry name" value="PECTATE LYASE C-RELATED"/>
    <property type="match status" value="1"/>
</dbReference>
<evidence type="ECO:0000313" key="5">
    <source>
        <dbReference type="Proteomes" id="UP001523369"/>
    </source>
</evidence>
<sequence length="115" mass="12030">MRPRAARGITLGLHRQPPPRARSWPPTPTTPPATTPPPSTPPPTTTPPSGPVKAFPSAVGFGAAATGGRGDGLPDAWETKYGLNPSTNDANGDFDQTGYPNIEKYINGLLDAQYP</sequence>
<keyword evidence="2" id="KW-0325">Glycoprotein</keyword>
<name>A0ABT1DLF4_9ACTN</name>
<proteinExistence type="predicted"/>
<evidence type="ECO:0000313" key="4">
    <source>
        <dbReference type="EMBL" id="MCO8271673.1"/>
    </source>
</evidence>
<evidence type="ECO:0000256" key="3">
    <source>
        <dbReference type="SAM" id="MobiDB-lite"/>
    </source>
</evidence>
<accession>A0ABT1DLF4</accession>
<dbReference type="EMBL" id="JAMYJR010000013">
    <property type="protein sequence ID" value="MCO8271673.1"/>
    <property type="molecule type" value="Genomic_DNA"/>
</dbReference>
<feature type="region of interest" description="Disordered" evidence="3">
    <location>
        <begin position="1"/>
        <end position="97"/>
    </location>
</feature>
<comment type="caution">
    <text evidence="4">The sequence shown here is derived from an EMBL/GenBank/DDBJ whole genome shotgun (WGS) entry which is preliminary data.</text>
</comment>
<protein>
    <submittedName>
        <fullName evidence="4">Uncharacterized protein</fullName>
    </submittedName>
</protein>
<feature type="compositionally biased region" description="Pro residues" evidence="3">
    <location>
        <begin position="16"/>
        <end position="50"/>
    </location>
</feature>
<reference evidence="4 5" key="1">
    <citation type="submission" date="2022-06" db="EMBL/GenBank/DDBJ databases">
        <title>New Species of the Genus Actinoplanes, ActinopZanes ferrugineus.</title>
        <authorList>
            <person name="Ding P."/>
        </authorList>
    </citation>
    <scope>NUCLEOTIDE SEQUENCE [LARGE SCALE GENOMIC DNA]</scope>
    <source>
        <strain evidence="4 5">TRM88003</strain>
    </source>
</reference>
<keyword evidence="5" id="KW-1185">Reference proteome</keyword>
<dbReference type="InterPro" id="IPR052063">
    <property type="entry name" value="Polysaccharide_Lyase_1"/>
</dbReference>
<dbReference type="RefSeq" id="WP_253237795.1">
    <property type="nucleotide sequence ID" value="NZ_JAMYJR010000013.1"/>
</dbReference>
<dbReference type="PANTHER" id="PTHR42970:SF1">
    <property type="entry name" value="PECTATE LYASE C-RELATED"/>
    <property type="match status" value="1"/>
</dbReference>
<gene>
    <name evidence="4" type="ORF">M1L60_13840</name>
</gene>
<evidence type="ECO:0000256" key="1">
    <source>
        <dbReference type="ARBA" id="ARBA00022723"/>
    </source>
</evidence>
<keyword evidence="1" id="KW-0479">Metal-binding</keyword>
<dbReference type="Proteomes" id="UP001523369">
    <property type="component" value="Unassembled WGS sequence"/>
</dbReference>